<dbReference type="Proteomes" id="UP001357485">
    <property type="component" value="Unassembled WGS sequence"/>
</dbReference>
<feature type="region of interest" description="Disordered" evidence="1">
    <location>
        <begin position="174"/>
        <end position="265"/>
    </location>
</feature>
<proteinExistence type="predicted"/>
<comment type="caution">
    <text evidence="2">The sequence shown here is derived from an EMBL/GenBank/DDBJ whole genome shotgun (WGS) entry which is preliminary data.</text>
</comment>
<evidence type="ECO:0000313" key="3">
    <source>
        <dbReference type="Proteomes" id="UP001357485"/>
    </source>
</evidence>
<protein>
    <recommendedName>
        <fullName evidence="4">Roadblock/LAMTOR2 domain-containing protein</fullName>
    </recommendedName>
</protein>
<name>A0ABR0M5B8_9PEZI</name>
<accession>A0ABR0M5B8</accession>
<feature type="compositionally biased region" description="Basic and acidic residues" evidence="1">
    <location>
        <begin position="178"/>
        <end position="188"/>
    </location>
</feature>
<reference evidence="2 3" key="1">
    <citation type="submission" date="2023-08" db="EMBL/GenBank/DDBJ databases">
        <title>Black Yeasts Isolated from many extreme environments.</title>
        <authorList>
            <person name="Coleine C."/>
            <person name="Stajich J.E."/>
            <person name="Selbmann L."/>
        </authorList>
    </citation>
    <scope>NUCLEOTIDE SEQUENCE [LARGE SCALE GENOMIC DNA]</scope>
    <source>
        <strain evidence="2 3">CCFEE 536</strain>
    </source>
</reference>
<dbReference type="EMBL" id="JAVRRA010000921">
    <property type="protein sequence ID" value="KAK5283025.1"/>
    <property type="molecule type" value="Genomic_DNA"/>
</dbReference>
<sequence length="311" mass="33634">MELYFNTIDGAQATSFSVTRREATTDEPQGQKRKKANGRDLPSRIEALSKPVVMLNAMKLGELLSRNVDPKLFPRMFIISPNGDLLAYSTPADVKELRDQAALISMAWKDHAAMLEAAQYKAAAAAAAEDDATLDPPSRTLETLIIEFDNNNLIVRAVQPNLLLILVGGVPPHRKKDFKMTPEAHGDARYPSAELPSPTPDVDADAKTADTATTTTATAKPPSSPSPQEVSPPKSHQASATDSARPPPPQHQLAGSPASQRGSDLSVHERDFTLGLLHIQRKKIDRMAAYIRAELADGGFVMPDDSLDPAF</sequence>
<keyword evidence="3" id="KW-1185">Reference proteome</keyword>
<feature type="region of interest" description="Disordered" evidence="1">
    <location>
        <begin position="18"/>
        <end position="41"/>
    </location>
</feature>
<organism evidence="2 3">
    <name type="scientific">Cryomyces antarcticus</name>
    <dbReference type="NCBI Taxonomy" id="329879"/>
    <lineage>
        <taxon>Eukaryota</taxon>
        <taxon>Fungi</taxon>
        <taxon>Dikarya</taxon>
        <taxon>Ascomycota</taxon>
        <taxon>Pezizomycotina</taxon>
        <taxon>Dothideomycetes</taxon>
        <taxon>Dothideomycetes incertae sedis</taxon>
        <taxon>Cryomyces</taxon>
    </lineage>
</organism>
<feature type="compositionally biased region" description="Low complexity" evidence="1">
    <location>
        <begin position="209"/>
        <end position="235"/>
    </location>
</feature>
<evidence type="ECO:0008006" key="4">
    <source>
        <dbReference type="Google" id="ProtNLM"/>
    </source>
</evidence>
<evidence type="ECO:0000313" key="2">
    <source>
        <dbReference type="EMBL" id="KAK5283025.1"/>
    </source>
</evidence>
<dbReference type="Gene3D" id="3.30.450.30">
    <property type="entry name" value="Dynein light chain 2a, cytoplasmic"/>
    <property type="match status" value="1"/>
</dbReference>
<evidence type="ECO:0000256" key="1">
    <source>
        <dbReference type="SAM" id="MobiDB-lite"/>
    </source>
</evidence>
<gene>
    <name evidence="2" type="ORF">LTR16_005591</name>
</gene>